<feature type="compositionally biased region" description="Acidic residues" evidence="10">
    <location>
        <begin position="398"/>
        <end position="415"/>
    </location>
</feature>
<keyword evidence="8" id="KW-0804">Transcription</keyword>
<accession>A0ABY7FE86</accession>
<keyword evidence="4" id="KW-0597">Phosphoprotein</keyword>
<keyword evidence="9" id="KW-0539">Nucleus</keyword>
<feature type="region of interest" description="Disordered" evidence="10">
    <location>
        <begin position="571"/>
        <end position="597"/>
    </location>
</feature>
<feature type="compositionally biased region" description="Polar residues" evidence="10">
    <location>
        <begin position="586"/>
        <end position="596"/>
    </location>
</feature>
<protein>
    <recommendedName>
        <fullName evidence="2">Menin</fullName>
    </recommendedName>
</protein>
<evidence type="ECO:0000256" key="6">
    <source>
        <dbReference type="ARBA" id="ARBA00023015"/>
    </source>
</evidence>
<dbReference type="SUPFAM" id="SSF48452">
    <property type="entry name" value="TPR-like"/>
    <property type="match status" value="1"/>
</dbReference>
<organism evidence="11 12">
    <name type="scientific">Mya arenaria</name>
    <name type="common">Soft-shell clam</name>
    <dbReference type="NCBI Taxonomy" id="6604"/>
    <lineage>
        <taxon>Eukaryota</taxon>
        <taxon>Metazoa</taxon>
        <taxon>Spiralia</taxon>
        <taxon>Lophotrochozoa</taxon>
        <taxon>Mollusca</taxon>
        <taxon>Bivalvia</taxon>
        <taxon>Autobranchia</taxon>
        <taxon>Heteroconchia</taxon>
        <taxon>Euheterodonta</taxon>
        <taxon>Imparidentia</taxon>
        <taxon>Neoheterodontei</taxon>
        <taxon>Myida</taxon>
        <taxon>Myoidea</taxon>
        <taxon>Myidae</taxon>
        <taxon>Mya</taxon>
    </lineage>
</organism>
<keyword evidence="6" id="KW-0805">Transcription regulation</keyword>
<dbReference type="PANTHER" id="PTHR12693:SF3">
    <property type="entry name" value="MENIN"/>
    <property type="match status" value="1"/>
</dbReference>
<evidence type="ECO:0000256" key="3">
    <source>
        <dbReference type="ARBA" id="ARBA00022491"/>
    </source>
</evidence>
<keyword evidence="3" id="KW-0678">Repressor</keyword>
<evidence type="ECO:0000256" key="7">
    <source>
        <dbReference type="ARBA" id="ARBA00023125"/>
    </source>
</evidence>
<evidence type="ECO:0000256" key="1">
    <source>
        <dbReference type="ARBA" id="ARBA00004123"/>
    </source>
</evidence>
<keyword evidence="12" id="KW-1185">Reference proteome</keyword>
<evidence type="ECO:0000256" key="9">
    <source>
        <dbReference type="ARBA" id="ARBA00023242"/>
    </source>
</evidence>
<evidence type="ECO:0000256" key="2">
    <source>
        <dbReference type="ARBA" id="ARBA00021162"/>
    </source>
</evidence>
<evidence type="ECO:0000256" key="5">
    <source>
        <dbReference type="ARBA" id="ARBA00022853"/>
    </source>
</evidence>
<feature type="compositionally biased region" description="Basic residues" evidence="10">
    <location>
        <begin position="436"/>
        <end position="445"/>
    </location>
</feature>
<evidence type="ECO:0000256" key="8">
    <source>
        <dbReference type="ARBA" id="ARBA00023163"/>
    </source>
</evidence>
<evidence type="ECO:0000313" key="12">
    <source>
        <dbReference type="Proteomes" id="UP001164746"/>
    </source>
</evidence>
<comment type="subcellular location">
    <subcellularLocation>
        <location evidence="1">Nucleus</location>
    </subcellularLocation>
</comment>
<sequence>MQISPNSFKMAGFERAKQHFPLQKIDDVVDLFRDQLKNSDGIDLSLLSIIIGTIENSLTINRSATTNRESELNLQPIFPIIEWETIEALYTKFVTHIKSTVDLSQYPDKYASRELVKKLSDVIWGGLTRAFYKDRAHLQSLYSFLTGKGNEDKRGQPINEAVSEKRWLYLNGHPVVCDLEMEVAAMVSAINPFITVSIDSVEMGSLQQELLWLLYDMGHLAKYPMALGNLADLEEICETPGRPPPVSLFNEGVESAVHFYDNQHIYPYTYLAGHLYRMGKYREALESWAKASDVVKNYNYNREDEEIYKEFIEIANDWLPNVMKVVSNDNASRLRRSTLLHDTESYMNFLRFYDGICQWEEDSATPVLHTVWAKQFVYSLGKFDSRVRKCIHIHAQGEVDESSSENDSSEDENDVNCDVNGNGIVKEDNEKVSVRGSKKRKRCKSGKALENGNGTETVVNGGNEEEKIKHTIEELVSKVGGSDSQRETPPNPNIAALAQACGESILNPDYLLTGGEPFTSGTTTSTPSSTSERVNVDLNEFLSSKSNSTPFVGMTVDSMLKAESPADMMMFRKPPDSAPSEDHQTPEPTDQNTNSEVDAITSGGSLDHDGDKMADDNKLGDSFAVVTPEPVDLLLHSQKMKGVRKLLSSAKLNSSAITLQLTAQSQTDFGRNKRTGLEVEVSHTRKRKRREIF</sequence>
<dbReference type="InterPro" id="IPR007747">
    <property type="entry name" value="Menin"/>
</dbReference>
<evidence type="ECO:0000313" key="11">
    <source>
        <dbReference type="EMBL" id="WAR19174.1"/>
    </source>
</evidence>
<dbReference type="CDD" id="cd14456">
    <property type="entry name" value="Menin"/>
    <property type="match status" value="1"/>
</dbReference>
<proteinExistence type="predicted"/>
<dbReference type="InterPro" id="IPR011990">
    <property type="entry name" value="TPR-like_helical_dom_sf"/>
</dbReference>
<keyword evidence="7" id="KW-0238">DNA-binding</keyword>
<feature type="compositionally biased region" description="Low complexity" evidence="10">
    <location>
        <begin position="450"/>
        <end position="460"/>
    </location>
</feature>
<evidence type="ECO:0000256" key="10">
    <source>
        <dbReference type="SAM" id="MobiDB-lite"/>
    </source>
</evidence>
<feature type="region of interest" description="Disordered" evidence="10">
    <location>
        <begin position="397"/>
        <end position="460"/>
    </location>
</feature>
<gene>
    <name evidence="11" type="ORF">MAR_001012</name>
</gene>
<dbReference type="Pfam" id="PF05053">
    <property type="entry name" value="Menin"/>
    <property type="match status" value="1"/>
</dbReference>
<evidence type="ECO:0000256" key="4">
    <source>
        <dbReference type="ARBA" id="ARBA00022553"/>
    </source>
</evidence>
<dbReference type="EMBL" id="CP111022">
    <property type="protein sequence ID" value="WAR19174.1"/>
    <property type="molecule type" value="Genomic_DNA"/>
</dbReference>
<reference evidence="11" key="1">
    <citation type="submission" date="2022-11" db="EMBL/GenBank/DDBJ databases">
        <title>Centuries of genome instability and evolution in soft-shell clam transmissible cancer (bioRxiv).</title>
        <authorList>
            <person name="Hart S.F.M."/>
            <person name="Yonemitsu M.A."/>
            <person name="Giersch R.M."/>
            <person name="Beal B.F."/>
            <person name="Arriagada G."/>
            <person name="Davis B.W."/>
            <person name="Ostrander E.A."/>
            <person name="Goff S.P."/>
            <person name="Metzger M.J."/>
        </authorList>
    </citation>
    <scope>NUCLEOTIDE SEQUENCE</scope>
    <source>
        <strain evidence="11">MELC-2E11</strain>
        <tissue evidence="11">Siphon/mantle</tissue>
    </source>
</reference>
<dbReference type="PANTHER" id="PTHR12693">
    <property type="entry name" value="MENIN"/>
    <property type="match status" value="1"/>
</dbReference>
<name>A0ABY7FE86_MYAAR</name>
<dbReference type="Proteomes" id="UP001164746">
    <property type="component" value="Chromosome 11"/>
</dbReference>
<keyword evidence="5" id="KW-0156">Chromatin regulator</keyword>